<feature type="domain" description="Hedgehog/Intein (Hint)" evidence="1">
    <location>
        <begin position="171"/>
        <end position="277"/>
    </location>
</feature>
<dbReference type="EMBL" id="FOCO01000008">
    <property type="protein sequence ID" value="SEN14984.1"/>
    <property type="molecule type" value="Genomic_DNA"/>
</dbReference>
<dbReference type="InterPro" id="IPR028992">
    <property type="entry name" value="Hedgehog/Intein_dom"/>
</dbReference>
<gene>
    <name evidence="2" type="ORF">SAMN05216227_100872</name>
</gene>
<evidence type="ECO:0000259" key="1">
    <source>
        <dbReference type="Pfam" id="PF13403"/>
    </source>
</evidence>
<sequence>MTQWVALSDRATPLDGAAGLSLLSKASLVLEFELPLQGSTILLDFKSDDAWPRTLSIFVDEAAGVVVLHRQAERLLRHSLPGPLGLPSVGVARISFSWDAPNKSWTLALDLPGQGEGRSTRGRNPMPLMMDDILQICAGSDRARRHKSVLWFGVTEGSTLPERAPWIGLTTPIETAGGPCAAGNLRPGDLLLTESGDYACLRSLRRMDLPSRGSFSPVMLRAPYFGVETDILVSSDQLIALSGDEVEYLFWDETVLTEARHVTDGRAAMMDLRRAVTACISLDIGPPQLIRADDCRLLTHNHLRGFGQATGQGTGQATGWDAATLPHKVIMGYETIPLLDMLGRTGRRTAA</sequence>
<evidence type="ECO:0000313" key="3">
    <source>
        <dbReference type="Proteomes" id="UP000183002"/>
    </source>
</evidence>
<organism evidence="2 3">
    <name type="scientific">Pseudorhodobacter antarcticus</name>
    <dbReference type="NCBI Taxonomy" id="1077947"/>
    <lineage>
        <taxon>Bacteria</taxon>
        <taxon>Pseudomonadati</taxon>
        <taxon>Pseudomonadota</taxon>
        <taxon>Alphaproteobacteria</taxon>
        <taxon>Rhodobacterales</taxon>
        <taxon>Paracoccaceae</taxon>
        <taxon>Pseudorhodobacter</taxon>
    </lineage>
</organism>
<dbReference type="RefSeq" id="WP_175469257.1">
    <property type="nucleotide sequence ID" value="NZ_FOCO01000008.1"/>
</dbReference>
<protein>
    <submittedName>
        <fullName evidence="2">Hint domain-containing protein</fullName>
    </submittedName>
</protein>
<keyword evidence="3" id="KW-1185">Reference proteome</keyword>
<dbReference type="Pfam" id="PF13403">
    <property type="entry name" value="Hint_2"/>
    <property type="match status" value="1"/>
</dbReference>
<proteinExistence type="predicted"/>
<name>A0A1H8E785_9RHOB</name>
<dbReference type="STRING" id="1077947.SAMN05216227_100872"/>
<evidence type="ECO:0000313" key="2">
    <source>
        <dbReference type="EMBL" id="SEN14984.1"/>
    </source>
</evidence>
<reference evidence="2 3" key="1">
    <citation type="submission" date="2016-10" db="EMBL/GenBank/DDBJ databases">
        <authorList>
            <person name="de Groot N.N."/>
        </authorList>
    </citation>
    <scope>NUCLEOTIDE SEQUENCE [LARGE SCALE GENOMIC DNA]</scope>
    <source>
        <strain evidence="2 3">CGMCC 1.10836</strain>
    </source>
</reference>
<dbReference type="AlphaFoldDB" id="A0A1H8E785"/>
<dbReference type="Proteomes" id="UP000183002">
    <property type="component" value="Unassembled WGS sequence"/>
</dbReference>
<accession>A0A1H8E785</accession>